<dbReference type="Proteomes" id="UP000680020">
    <property type="component" value="Unassembled WGS sequence"/>
</dbReference>
<protein>
    <recommendedName>
        <fullName evidence="3">STAS domain-containing protein</fullName>
    </recommendedName>
</protein>
<evidence type="ECO:0000313" key="1">
    <source>
        <dbReference type="EMBL" id="MBS7823875.1"/>
    </source>
</evidence>
<evidence type="ECO:0008006" key="3">
    <source>
        <dbReference type="Google" id="ProtNLM"/>
    </source>
</evidence>
<dbReference type="SUPFAM" id="SSF52091">
    <property type="entry name" value="SpoIIaa-like"/>
    <property type="match status" value="1"/>
</dbReference>
<dbReference type="InterPro" id="IPR036513">
    <property type="entry name" value="STAS_dom_sf"/>
</dbReference>
<dbReference type="AlphaFoldDB" id="A0AB35BZE6"/>
<reference evidence="1" key="1">
    <citation type="submission" date="2021-03" db="EMBL/GenBank/DDBJ databases">
        <title>Identification and antibiotic profiling of Wohlfahrtiimonas chitiniclastica, an underestimated human pathogen.</title>
        <authorList>
            <person name="Kopf A."/>
            <person name="Bunk B."/>
            <person name="Coldewey S."/>
            <person name="Gunzer F."/>
            <person name="Riedel T."/>
            <person name="Schroettner P."/>
        </authorList>
    </citation>
    <scope>NUCLEOTIDE SEQUENCE</scope>
    <source>
        <strain evidence="1">DSM 100917</strain>
    </source>
</reference>
<dbReference type="Gene3D" id="3.30.750.24">
    <property type="entry name" value="STAS domain"/>
    <property type="match status" value="1"/>
</dbReference>
<accession>A0AB35BZE6</accession>
<dbReference type="EMBL" id="JAGIBU010000001">
    <property type="protein sequence ID" value="MBS7823875.1"/>
    <property type="molecule type" value="Genomic_DNA"/>
</dbReference>
<gene>
    <name evidence="1" type="ORF">J7561_01500</name>
</gene>
<comment type="caution">
    <text evidence="1">The sequence shown here is derived from an EMBL/GenBank/DDBJ whole genome shotgun (WGS) entry which is preliminary data.</text>
</comment>
<organism evidence="1 2">
    <name type="scientific">Wohlfahrtiimonas chitiniclastica</name>
    <dbReference type="NCBI Taxonomy" id="400946"/>
    <lineage>
        <taxon>Bacteria</taxon>
        <taxon>Pseudomonadati</taxon>
        <taxon>Pseudomonadota</taxon>
        <taxon>Gammaproteobacteria</taxon>
        <taxon>Cardiobacteriales</taxon>
        <taxon>Ignatzschineriaceae</taxon>
        <taxon>Wohlfahrtiimonas</taxon>
    </lineage>
</organism>
<proteinExistence type="predicted"/>
<name>A0AB35BZE6_9GAMM</name>
<sequence>MSDCLKATGQGVYQLIGEFNKFTIPEYDRVIRTAFKNEAPSLLSLNAVSRCDSAFVALLISYKHDYPSLALDAIPEQLSKLLTLYNVANWFTH</sequence>
<evidence type="ECO:0000313" key="2">
    <source>
        <dbReference type="Proteomes" id="UP000680020"/>
    </source>
</evidence>
<dbReference type="RefSeq" id="WP_063503491.1">
    <property type="nucleotide sequence ID" value="NZ_JAGIBT010000001.1"/>
</dbReference>